<dbReference type="PANTHER" id="PTHR21386">
    <property type="entry name" value="INSCUTEABLE"/>
    <property type="match status" value="1"/>
</dbReference>
<dbReference type="InterPro" id="IPR039921">
    <property type="entry name" value="Inscuteable"/>
</dbReference>
<dbReference type="GO" id="GO:0000132">
    <property type="term" value="P:establishment of mitotic spindle orientation"/>
    <property type="evidence" value="ECO:0007669"/>
    <property type="project" value="TreeGrafter"/>
</dbReference>
<feature type="domain" description="Protein inscuteable homologue C-terminal" evidence="1">
    <location>
        <begin position="114"/>
        <end position="520"/>
    </location>
</feature>
<sequence length="520" mass="58339">MYPQSSSIRAWLIELQSSTEVESLTALQAKSVASTAESFEALSIRNAQITIQQIRRSSSSVIDELDSVIDSLPVTIDGLAYLTEMFYHTCSTIRSVVDTCRRKGCDQTINGDRRQLSSEVIDVCNRTFDLMINTLRSNKPEQVNNIQIEANIRKLKENFGELVDVSIKKECSILVMSLNRGTGHLCIKWSLLALWQLTQNDPYMCRLLVSDRNIIPYLLNVVQNFQSISSTMDRRAIKSAALRVLTYLCSNNDAIELILSQIGVGQCLSSIVLYEDDLSFRKEAVGLLVQLTTPFIDSKDDQSFNRTLINEMTHCLTEIVRTTASTNGQILLMTTAALANISFRDTKSLVKFETLSTVMNVIKQRSDENGDCDELLLHDQLITLLANVAQKEQLEIVSSGGLIFLLDALNRETSTYDGNELACARIQQKIAVALARLSTHKSTAKIIHRLNGVKRLVQWCKQPRERNYSDTVLLASIAALKRLSQSIGRVPFQELNATDLIDLKLQQSFMLYSTQHESLV</sequence>
<name>A0A9Q0MEM1_BLOTA</name>
<dbReference type="Pfam" id="PF19427">
    <property type="entry name" value="Insc_C"/>
    <property type="match status" value="1"/>
</dbReference>
<dbReference type="PANTHER" id="PTHR21386:SF0">
    <property type="entry name" value="PROTEIN INSCUTEABLE HOMOLOG"/>
    <property type="match status" value="1"/>
</dbReference>
<dbReference type="Gene3D" id="1.25.10.10">
    <property type="entry name" value="Leucine-rich Repeat Variant"/>
    <property type="match status" value="2"/>
</dbReference>
<proteinExistence type="predicted"/>
<dbReference type="AlphaFoldDB" id="A0A9Q0MEM1"/>
<dbReference type="GO" id="GO:0045179">
    <property type="term" value="C:apical cortex"/>
    <property type="evidence" value="ECO:0007669"/>
    <property type="project" value="TreeGrafter"/>
</dbReference>
<evidence type="ECO:0000259" key="1">
    <source>
        <dbReference type="Pfam" id="PF19427"/>
    </source>
</evidence>
<dbReference type="InterPro" id="IPR016024">
    <property type="entry name" value="ARM-type_fold"/>
</dbReference>
<dbReference type="InterPro" id="IPR011989">
    <property type="entry name" value="ARM-like"/>
</dbReference>
<protein>
    <recommendedName>
        <fullName evidence="1">Protein inscuteable homologue C-terminal domain-containing protein</fullName>
    </recommendedName>
</protein>
<dbReference type="EMBL" id="JAPWDV010000001">
    <property type="protein sequence ID" value="KAJ6224551.1"/>
    <property type="molecule type" value="Genomic_DNA"/>
</dbReference>
<gene>
    <name evidence="2" type="ORF">RDWZM_003096</name>
</gene>
<dbReference type="OMA" id="SAITERC"/>
<dbReference type="Proteomes" id="UP001142055">
    <property type="component" value="Chromosome 1"/>
</dbReference>
<dbReference type="SUPFAM" id="SSF48371">
    <property type="entry name" value="ARM repeat"/>
    <property type="match status" value="1"/>
</dbReference>
<dbReference type="GO" id="GO:0008356">
    <property type="term" value="P:asymmetric cell division"/>
    <property type="evidence" value="ECO:0007669"/>
    <property type="project" value="InterPro"/>
</dbReference>
<dbReference type="GO" id="GO:0045176">
    <property type="term" value="P:apical protein localization"/>
    <property type="evidence" value="ECO:0007669"/>
    <property type="project" value="TreeGrafter"/>
</dbReference>
<evidence type="ECO:0000313" key="2">
    <source>
        <dbReference type="EMBL" id="KAJ6224551.1"/>
    </source>
</evidence>
<keyword evidence="3" id="KW-1185">Reference proteome</keyword>
<accession>A0A9Q0MEM1</accession>
<organism evidence="2 3">
    <name type="scientific">Blomia tropicalis</name>
    <name type="common">Mite</name>
    <dbReference type="NCBI Taxonomy" id="40697"/>
    <lineage>
        <taxon>Eukaryota</taxon>
        <taxon>Metazoa</taxon>
        <taxon>Ecdysozoa</taxon>
        <taxon>Arthropoda</taxon>
        <taxon>Chelicerata</taxon>
        <taxon>Arachnida</taxon>
        <taxon>Acari</taxon>
        <taxon>Acariformes</taxon>
        <taxon>Sarcoptiformes</taxon>
        <taxon>Astigmata</taxon>
        <taxon>Glycyphagoidea</taxon>
        <taxon>Echimyopodidae</taxon>
        <taxon>Blomia</taxon>
    </lineage>
</organism>
<evidence type="ECO:0000313" key="3">
    <source>
        <dbReference type="Proteomes" id="UP001142055"/>
    </source>
</evidence>
<dbReference type="InterPro" id="IPR045789">
    <property type="entry name" value="Insc_C"/>
</dbReference>
<dbReference type="GO" id="GO:0008093">
    <property type="term" value="F:cytoskeletal anchor activity"/>
    <property type="evidence" value="ECO:0007669"/>
    <property type="project" value="TreeGrafter"/>
</dbReference>
<dbReference type="GO" id="GO:0009786">
    <property type="term" value="P:regulation of asymmetric cell division"/>
    <property type="evidence" value="ECO:0007669"/>
    <property type="project" value="TreeGrafter"/>
</dbReference>
<comment type="caution">
    <text evidence="2">The sequence shown here is derived from an EMBL/GenBank/DDBJ whole genome shotgun (WGS) entry which is preliminary data.</text>
</comment>
<reference evidence="2" key="1">
    <citation type="submission" date="2022-12" db="EMBL/GenBank/DDBJ databases">
        <title>Genome assemblies of Blomia tropicalis.</title>
        <authorList>
            <person name="Cui Y."/>
        </authorList>
    </citation>
    <scope>NUCLEOTIDE SEQUENCE</scope>
    <source>
        <tissue evidence="2">Adult mites</tissue>
    </source>
</reference>